<dbReference type="HAMAP" id="MF_01385">
    <property type="entry name" value="UreF"/>
    <property type="match status" value="1"/>
</dbReference>
<dbReference type="AlphaFoldDB" id="A0A367F3F2"/>
<comment type="subcellular location">
    <subcellularLocation>
        <location evidence="3">Cytoplasm</location>
    </subcellularLocation>
</comment>
<dbReference type="PANTHER" id="PTHR33620">
    <property type="entry name" value="UREASE ACCESSORY PROTEIN F"/>
    <property type="match status" value="1"/>
</dbReference>
<dbReference type="RefSeq" id="WP_114021752.1">
    <property type="nucleotide sequence ID" value="NZ_QOIN01000039.1"/>
</dbReference>
<dbReference type="Proteomes" id="UP000252914">
    <property type="component" value="Unassembled WGS sequence"/>
</dbReference>
<keyword evidence="5" id="KW-1185">Reference proteome</keyword>
<reference evidence="4 5" key="1">
    <citation type="submission" date="2018-06" db="EMBL/GenBank/DDBJ databases">
        <title>Streptomyces reniochalinae sp. nov. and Streptomyces diacarnus sp. nov. from marine sponges.</title>
        <authorList>
            <person name="Li L."/>
        </authorList>
    </citation>
    <scope>NUCLEOTIDE SEQUENCE [LARGE SCALE GENOMIC DNA]</scope>
    <source>
        <strain evidence="4 5">LHW51701</strain>
    </source>
</reference>
<dbReference type="EMBL" id="QOIN01000039">
    <property type="protein sequence ID" value="RCG24904.1"/>
    <property type="molecule type" value="Genomic_DNA"/>
</dbReference>
<comment type="caution">
    <text evidence="4">The sequence shown here is derived from an EMBL/GenBank/DDBJ whole genome shotgun (WGS) entry which is preliminary data.</text>
</comment>
<dbReference type="GO" id="GO:0016151">
    <property type="term" value="F:nickel cation binding"/>
    <property type="evidence" value="ECO:0007669"/>
    <property type="project" value="UniProtKB-UniRule"/>
</dbReference>
<keyword evidence="3" id="KW-0963">Cytoplasm</keyword>
<name>A0A367F3F2_9ACTN</name>
<evidence type="ECO:0000256" key="2">
    <source>
        <dbReference type="ARBA" id="ARBA00023186"/>
    </source>
</evidence>
<comment type="function">
    <text evidence="3">Required for maturation of urease via the functional incorporation of the urease nickel metallocenter.</text>
</comment>
<proteinExistence type="inferred from homology"/>
<evidence type="ECO:0000313" key="5">
    <source>
        <dbReference type="Proteomes" id="UP000252914"/>
    </source>
</evidence>
<gene>
    <name evidence="3" type="primary">ureF</name>
    <name evidence="4" type="ORF">DTL70_11365</name>
</gene>
<organism evidence="4 5">
    <name type="scientific">Streptomyces diacarni</name>
    <dbReference type="NCBI Taxonomy" id="2800381"/>
    <lineage>
        <taxon>Bacteria</taxon>
        <taxon>Bacillati</taxon>
        <taxon>Actinomycetota</taxon>
        <taxon>Actinomycetes</taxon>
        <taxon>Kitasatosporales</taxon>
        <taxon>Streptomycetaceae</taxon>
        <taxon>Streptomyces</taxon>
    </lineage>
</organism>
<dbReference type="PANTHER" id="PTHR33620:SF1">
    <property type="entry name" value="UREASE ACCESSORY PROTEIN F"/>
    <property type="match status" value="1"/>
</dbReference>
<comment type="similarity">
    <text evidence="3">Belongs to the UreF family.</text>
</comment>
<keyword evidence="1 3" id="KW-0996">Nickel insertion</keyword>
<accession>A0A367F3F2</accession>
<sequence>MTARAALLLFADGRLPAGGYAHSGGLEESVRTGRVRDAQSLESFLEGRARTVGLVLAAFAARSCRAARDPDPLPELEVLDAELDARTPSPAQRETSRQLGRQLHRLLTGMAHHPLLERLPRAPHQPLVLGAACGLYGLRPLDAALAALHESVTGPAVAAVRLMSIDPFRTHAALARIAPSLDRLAERALEHCDGSPHDMPAAAAPLLDVVAEVHATRSERLFAS</sequence>
<dbReference type="InterPro" id="IPR002639">
    <property type="entry name" value="UreF"/>
</dbReference>
<dbReference type="GO" id="GO:0005737">
    <property type="term" value="C:cytoplasm"/>
    <property type="evidence" value="ECO:0007669"/>
    <property type="project" value="UniProtKB-SubCell"/>
</dbReference>
<keyword evidence="2 3" id="KW-0143">Chaperone</keyword>
<evidence type="ECO:0000256" key="3">
    <source>
        <dbReference type="HAMAP-Rule" id="MF_01385"/>
    </source>
</evidence>
<dbReference type="Gene3D" id="1.10.4190.10">
    <property type="entry name" value="Urease accessory protein UreF"/>
    <property type="match status" value="1"/>
</dbReference>
<protein>
    <recommendedName>
        <fullName evidence="3">Urease accessory protein UreF</fullName>
    </recommendedName>
</protein>
<comment type="subunit">
    <text evidence="3">UreD, UreF and UreG form a complex that acts as a GTP-hydrolysis-dependent molecular chaperone, activating the urease apoprotein by helping to assemble the nickel containing metallocenter of UreC. The UreE protein probably delivers the nickel.</text>
</comment>
<evidence type="ECO:0000256" key="1">
    <source>
        <dbReference type="ARBA" id="ARBA00022988"/>
    </source>
</evidence>
<evidence type="ECO:0000313" key="4">
    <source>
        <dbReference type="EMBL" id="RCG24904.1"/>
    </source>
</evidence>
<dbReference type="InterPro" id="IPR038277">
    <property type="entry name" value="UreF_sf"/>
</dbReference>
<dbReference type="Pfam" id="PF01730">
    <property type="entry name" value="UreF"/>
    <property type="match status" value="1"/>
</dbReference>
<dbReference type="PIRSF" id="PIRSF009467">
    <property type="entry name" value="Ureas_acces_UreF"/>
    <property type="match status" value="1"/>
</dbReference>